<dbReference type="Gene3D" id="1.10.287.1490">
    <property type="match status" value="1"/>
</dbReference>
<feature type="compositionally biased region" description="Polar residues" evidence="2">
    <location>
        <begin position="355"/>
        <end position="365"/>
    </location>
</feature>
<dbReference type="PROSITE" id="PS50245">
    <property type="entry name" value="CAP_GLY_2"/>
    <property type="match status" value="1"/>
</dbReference>
<reference evidence="4" key="1">
    <citation type="submission" date="2021-01" db="EMBL/GenBank/DDBJ databases">
        <authorList>
            <person name="Kaushik A."/>
        </authorList>
    </citation>
    <scope>NUCLEOTIDE SEQUENCE</scope>
    <source>
        <strain evidence="4">AG4-R118</strain>
    </source>
</reference>
<feature type="region of interest" description="Disordered" evidence="2">
    <location>
        <begin position="807"/>
        <end position="850"/>
    </location>
</feature>
<feature type="compositionally biased region" description="Polar residues" evidence="2">
    <location>
        <begin position="988"/>
        <end position="997"/>
    </location>
</feature>
<evidence type="ECO:0000259" key="3">
    <source>
        <dbReference type="PROSITE" id="PS50245"/>
    </source>
</evidence>
<feature type="compositionally biased region" description="Polar residues" evidence="2">
    <location>
        <begin position="99"/>
        <end position="136"/>
    </location>
</feature>
<keyword evidence="1" id="KW-0175">Coiled coil</keyword>
<feature type="domain" description="CAP-Gly" evidence="3">
    <location>
        <begin position="166"/>
        <end position="211"/>
    </location>
</feature>
<name>A0A8H3GE95_9AGAM</name>
<dbReference type="AlphaFoldDB" id="A0A8H3GE95"/>
<dbReference type="PANTHER" id="PTHR18916:SF93">
    <property type="entry name" value="RESTIN HOMOLOG"/>
    <property type="match status" value="1"/>
</dbReference>
<feature type="compositionally biased region" description="Polar residues" evidence="2">
    <location>
        <begin position="286"/>
        <end position="304"/>
    </location>
</feature>
<dbReference type="SUPFAM" id="SSF57997">
    <property type="entry name" value="Tropomyosin"/>
    <property type="match status" value="1"/>
</dbReference>
<dbReference type="Gene3D" id="1.20.5.340">
    <property type="match status" value="1"/>
</dbReference>
<feature type="compositionally biased region" description="Polar residues" evidence="2">
    <location>
        <begin position="71"/>
        <end position="86"/>
    </location>
</feature>
<dbReference type="InterPro" id="IPR036859">
    <property type="entry name" value="CAP-Gly_dom_sf"/>
</dbReference>
<dbReference type="InterPro" id="IPR000938">
    <property type="entry name" value="CAP-Gly_domain"/>
</dbReference>
<evidence type="ECO:0000313" key="4">
    <source>
        <dbReference type="EMBL" id="CAE6446554.1"/>
    </source>
</evidence>
<evidence type="ECO:0000313" key="5">
    <source>
        <dbReference type="Proteomes" id="UP000663888"/>
    </source>
</evidence>
<feature type="region of interest" description="Disordered" evidence="2">
    <location>
        <begin position="283"/>
        <end position="370"/>
    </location>
</feature>
<evidence type="ECO:0000256" key="2">
    <source>
        <dbReference type="SAM" id="MobiDB-lite"/>
    </source>
</evidence>
<dbReference type="SUPFAM" id="SSF74924">
    <property type="entry name" value="Cap-Gly domain"/>
    <property type="match status" value="1"/>
</dbReference>
<dbReference type="EMBL" id="CAJMWX010001031">
    <property type="protein sequence ID" value="CAE6446554.1"/>
    <property type="molecule type" value="Genomic_DNA"/>
</dbReference>
<dbReference type="Gene3D" id="2.30.30.190">
    <property type="entry name" value="CAP Gly-rich-like domain"/>
    <property type="match status" value="1"/>
</dbReference>
<feature type="region of interest" description="Disordered" evidence="2">
    <location>
        <begin position="982"/>
        <end position="1001"/>
    </location>
</feature>
<feature type="coiled-coil region" evidence="1">
    <location>
        <begin position="414"/>
        <end position="574"/>
    </location>
</feature>
<proteinExistence type="predicted"/>
<feature type="region of interest" description="Disordered" evidence="2">
    <location>
        <begin position="219"/>
        <end position="267"/>
    </location>
</feature>
<dbReference type="PROSITE" id="PS00845">
    <property type="entry name" value="CAP_GLY_1"/>
    <property type="match status" value="1"/>
</dbReference>
<accession>A0A8H3GE95</accession>
<sequence length="1072" mass="116809">MSHTPARGMNAPRLSGIPTPGSRPGTAASGIPGRPRSSTGSNTIHAPRDSDAMNKALQDAIKAHDPIRYSNELSPQLPSATVSVSGRRSVAGMQRPPSVASTSSTRSKTPVSATSATRPRTSLPSRPESRTSNIGRSLSRAGHEFEVGDAVRIESLGMEGTLRFMGEIDGKNGTWAGVELASAYAGKGKNDGSVAGVRYFTCAPKCGVFTLPNKLSAPVPKNGGPRPSSVASHYTNGRTTPSVSGRTTPSYAPAKTIPAPVKKQPEEITTVAAGTRASKYVGMTATDLTTRNTASPTRSASTPLGTPKALRSLPTPRARPSLSQPANSTPKAARPYNPMPPPPVPSESPRKMRQNMVTPTSTSSVGGDDDKPSVMSVLDANNHAIQEKIALLMAGTRTSSNPASPISRGDDERVALLEKEIELLKAEVRDKTASIAEEAAVLNAAIERAVALEEDKRVALERVAELEGANSSVTDVQKAKEDAEARLSEVEAKMKETESRLAELETKFEEATKKLTEAEDKLKEAEAKRSEAEAALETLKSSHTTELEAKTEQVTSLEARVSSLETDLQFERRELGQQIDELRLAGQETIALYEERISGMEGRRYELEDLVAELETQIETLKKNGATPRPGGTTAAEIDNESLREQVSHLQRRLGTMEDQLEDARAQAEREDQSANARIAKAKEGEQAAWKECLELRKEVDNLKRDDGLAKAKIEELVEALREGAVTLETARGDVEGLRAEVADLESLKTAAAQGEGNETQPAEVVQLKKELEDVRKALEAAEKNELDLHTVVEGLQKDKVELEQRAAEHQKTVAELQKKGTSAEQLRAESPNTRRDSVDSDSSRGRGKREQIAGLKHIITGLEEEIRQWGSKYTLLEQENKLLESGTEQLQGAVRRLEATIDDRLDTKVEGTDGERIKRIETENELMKTKITEMEQKHARVVLDLNKEITELENLVESKIYREDDLERELEKYKEKLARAQRHSGESMLTNGSSKSKPGIKVITTMGDRCELCESKDHDGMDCPLLLDGGEEEHTVKISLAIDQDRAKERCADCEEYGHGVENCPNSQDVF</sequence>
<organism evidence="4 5">
    <name type="scientific">Rhizoctonia solani</name>
    <dbReference type="NCBI Taxonomy" id="456999"/>
    <lineage>
        <taxon>Eukaryota</taxon>
        <taxon>Fungi</taxon>
        <taxon>Dikarya</taxon>
        <taxon>Basidiomycota</taxon>
        <taxon>Agaricomycotina</taxon>
        <taxon>Agaricomycetes</taxon>
        <taxon>Cantharellales</taxon>
        <taxon>Ceratobasidiaceae</taxon>
        <taxon>Rhizoctonia</taxon>
    </lineage>
</organism>
<gene>
    <name evidence="4" type="ORF">RDB_LOCUS59354</name>
</gene>
<protein>
    <recommendedName>
        <fullName evidence="3">CAP-Gly domain-containing protein</fullName>
    </recommendedName>
</protein>
<feature type="coiled-coil region" evidence="1">
    <location>
        <begin position="604"/>
        <end position="685"/>
    </location>
</feature>
<dbReference type="Proteomes" id="UP000663888">
    <property type="component" value="Unassembled WGS sequence"/>
</dbReference>
<dbReference type="Pfam" id="PF01302">
    <property type="entry name" value="CAP_GLY"/>
    <property type="match status" value="1"/>
</dbReference>
<dbReference type="Gene3D" id="4.10.60.10">
    <property type="entry name" value="Zinc finger, CCHC-type"/>
    <property type="match status" value="1"/>
</dbReference>
<feature type="compositionally biased region" description="Polar residues" evidence="2">
    <location>
        <begin position="229"/>
        <end position="250"/>
    </location>
</feature>
<dbReference type="PANTHER" id="PTHR18916">
    <property type="entry name" value="DYNACTIN 1-RELATED MICROTUBULE-BINDING"/>
    <property type="match status" value="1"/>
</dbReference>
<feature type="compositionally biased region" description="Basic and acidic residues" evidence="2">
    <location>
        <begin position="807"/>
        <end position="819"/>
    </location>
</feature>
<dbReference type="SMART" id="SM01052">
    <property type="entry name" value="CAP_GLY"/>
    <property type="match status" value="1"/>
</dbReference>
<feature type="compositionally biased region" description="Pro residues" evidence="2">
    <location>
        <begin position="337"/>
        <end position="346"/>
    </location>
</feature>
<evidence type="ECO:0000256" key="1">
    <source>
        <dbReference type="SAM" id="Coils"/>
    </source>
</evidence>
<feature type="region of interest" description="Disordered" evidence="2">
    <location>
        <begin position="1"/>
        <end position="138"/>
    </location>
</feature>
<comment type="caution">
    <text evidence="4">The sequence shown here is derived from an EMBL/GenBank/DDBJ whole genome shotgun (WGS) entry which is preliminary data.</text>
</comment>
<feature type="compositionally biased region" description="Basic and acidic residues" evidence="2">
    <location>
        <begin position="833"/>
        <end position="850"/>
    </location>
</feature>